<evidence type="ECO:0000256" key="1">
    <source>
        <dbReference type="ARBA" id="ARBA00004479"/>
    </source>
</evidence>
<dbReference type="InterPro" id="IPR011009">
    <property type="entry name" value="Kinase-like_dom_sf"/>
</dbReference>
<proteinExistence type="inferred from homology"/>
<dbReference type="InterPro" id="IPR008271">
    <property type="entry name" value="Ser/Thr_kinase_AS"/>
</dbReference>
<evidence type="ECO:0000256" key="3">
    <source>
        <dbReference type="ARBA" id="ARBA00022536"/>
    </source>
</evidence>
<keyword evidence="2 17" id="KW-0723">Serine/threonine-protein kinase</keyword>
<dbReference type="GO" id="GO:0005524">
    <property type="term" value="F:ATP binding"/>
    <property type="evidence" value="ECO:0007669"/>
    <property type="project" value="UniProtKB-KW"/>
</dbReference>
<dbReference type="EC" id="2.7.11.1" evidence="17"/>
<keyword evidence="4 17" id="KW-0808">Transferase</keyword>
<evidence type="ECO:0000256" key="14">
    <source>
        <dbReference type="ARBA" id="ARBA00023180"/>
    </source>
</evidence>
<dbReference type="AlphaFoldDB" id="A0A2U1MUK8"/>
<keyword evidence="14" id="KW-0325">Glycoprotein</keyword>
<dbReference type="InterPro" id="IPR001480">
    <property type="entry name" value="Bulb-type_lectin_dom"/>
</dbReference>
<feature type="transmembrane region" description="Helical" evidence="18">
    <location>
        <begin position="472"/>
        <end position="496"/>
    </location>
</feature>
<keyword evidence="12" id="KW-1015">Disulfide bond</keyword>
<evidence type="ECO:0000256" key="13">
    <source>
        <dbReference type="ARBA" id="ARBA00023170"/>
    </source>
</evidence>
<evidence type="ECO:0000256" key="15">
    <source>
        <dbReference type="ARBA" id="ARBA00047899"/>
    </source>
</evidence>
<evidence type="ECO:0000313" key="23">
    <source>
        <dbReference type="Proteomes" id="UP000245207"/>
    </source>
</evidence>
<keyword evidence="13" id="KW-0675">Receptor</keyword>
<evidence type="ECO:0000256" key="18">
    <source>
        <dbReference type="SAM" id="Phobius"/>
    </source>
</evidence>
<comment type="caution">
    <text evidence="22">The sequence shown here is derived from an EMBL/GenBank/DDBJ whole genome shotgun (WGS) entry which is preliminary data.</text>
</comment>
<dbReference type="InterPro" id="IPR024171">
    <property type="entry name" value="SRK-like_kinase"/>
</dbReference>
<dbReference type="SMART" id="SM00108">
    <property type="entry name" value="B_lectin"/>
    <property type="match status" value="1"/>
</dbReference>
<evidence type="ECO:0000256" key="7">
    <source>
        <dbReference type="ARBA" id="ARBA00022741"/>
    </source>
</evidence>
<dbReference type="GO" id="GO:0016020">
    <property type="term" value="C:membrane"/>
    <property type="evidence" value="ECO:0007669"/>
    <property type="project" value="UniProtKB-SubCell"/>
</dbReference>
<keyword evidence="10 18" id="KW-1133">Transmembrane helix</keyword>
<evidence type="ECO:0000256" key="6">
    <source>
        <dbReference type="ARBA" id="ARBA00022729"/>
    </source>
</evidence>
<dbReference type="PANTHER" id="PTHR47974">
    <property type="entry name" value="OS07G0415500 PROTEIN"/>
    <property type="match status" value="1"/>
</dbReference>
<keyword evidence="6" id="KW-0732">Signal</keyword>
<dbReference type="STRING" id="35608.A0A2U1MUK8"/>
<organism evidence="22 23">
    <name type="scientific">Artemisia annua</name>
    <name type="common">Sweet wormwood</name>
    <dbReference type="NCBI Taxonomy" id="35608"/>
    <lineage>
        <taxon>Eukaryota</taxon>
        <taxon>Viridiplantae</taxon>
        <taxon>Streptophyta</taxon>
        <taxon>Embryophyta</taxon>
        <taxon>Tracheophyta</taxon>
        <taxon>Spermatophyta</taxon>
        <taxon>Magnoliopsida</taxon>
        <taxon>eudicotyledons</taxon>
        <taxon>Gunneridae</taxon>
        <taxon>Pentapetalae</taxon>
        <taxon>asterids</taxon>
        <taxon>campanulids</taxon>
        <taxon>Asterales</taxon>
        <taxon>Asteraceae</taxon>
        <taxon>Asteroideae</taxon>
        <taxon>Anthemideae</taxon>
        <taxon>Artemisiinae</taxon>
        <taxon>Artemisia</taxon>
    </lineage>
</organism>
<dbReference type="Pfam" id="PF00069">
    <property type="entry name" value="Pkinase"/>
    <property type="match status" value="1"/>
</dbReference>
<dbReference type="SUPFAM" id="SSF51110">
    <property type="entry name" value="alpha-D-mannose-specific plant lectins"/>
    <property type="match status" value="1"/>
</dbReference>
<accession>A0A2U1MUK8</accession>
<evidence type="ECO:0000256" key="17">
    <source>
        <dbReference type="PIRNR" id="PIRNR000641"/>
    </source>
</evidence>
<dbReference type="PANTHER" id="PTHR47974:SF3">
    <property type="entry name" value="RECEPTOR-LIKE SERINE_THREONINE-PROTEIN KINASE"/>
    <property type="match status" value="1"/>
</dbReference>
<evidence type="ECO:0000256" key="2">
    <source>
        <dbReference type="ARBA" id="ARBA00022527"/>
    </source>
</evidence>
<dbReference type="InterPro" id="IPR036426">
    <property type="entry name" value="Bulb-type_lectin_dom_sf"/>
</dbReference>
<dbReference type="Pfam" id="PF01453">
    <property type="entry name" value="B_lectin"/>
    <property type="match status" value="1"/>
</dbReference>
<gene>
    <name evidence="22" type="ORF">CTI12_AA330530</name>
</gene>
<evidence type="ECO:0000256" key="8">
    <source>
        <dbReference type="ARBA" id="ARBA00022777"/>
    </source>
</evidence>
<dbReference type="FunFam" id="3.30.200.20:FF:000059">
    <property type="entry name" value="S-receptor-like serine/threonine-protein kinase"/>
    <property type="match status" value="1"/>
</dbReference>
<evidence type="ECO:0000256" key="16">
    <source>
        <dbReference type="ARBA" id="ARBA00048679"/>
    </source>
</evidence>
<dbReference type="PROSITE" id="PS50948">
    <property type="entry name" value="PAN"/>
    <property type="match status" value="1"/>
</dbReference>
<dbReference type="Proteomes" id="UP000245207">
    <property type="component" value="Unassembled WGS sequence"/>
</dbReference>
<dbReference type="EMBL" id="PKPP01004319">
    <property type="protein sequence ID" value="PWA64953.1"/>
    <property type="molecule type" value="Genomic_DNA"/>
</dbReference>
<keyword evidence="23" id="KW-1185">Reference proteome</keyword>
<evidence type="ECO:0000256" key="4">
    <source>
        <dbReference type="ARBA" id="ARBA00022679"/>
    </source>
</evidence>
<evidence type="ECO:0000256" key="10">
    <source>
        <dbReference type="ARBA" id="ARBA00022989"/>
    </source>
</evidence>
<keyword evidence="8 17" id="KW-0418">Kinase</keyword>
<dbReference type="InterPro" id="IPR000719">
    <property type="entry name" value="Prot_kinase_dom"/>
</dbReference>
<comment type="similarity">
    <text evidence="17">Belongs to the protein kinase superfamily. Ser/Thr protein kinase family.</text>
</comment>
<evidence type="ECO:0000256" key="12">
    <source>
        <dbReference type="ARBA" id="ARBA00023157"/>
    </source>
</evidence>
<dbReference type="SUPFAM" id="SSF56112">
    <property type="entry name" value="Protein kinase-like (PK-like)"/>
    <property type="match status" value="1"/>
</dbReference>
<feature type="domain" description="Apple" evidence="21">
    <location>
        <begin position="351"/>
        <end position="431"/>
    </location>
</feature>
<dbReference type="InterPro" id="IPR003609">
    <property type="entry name" value="Pan_app"/>
</dbReference>
<keyword evidence="3" id="KW-0245">EGF-like domain</keyword>
<dbReference type="Gene3D" id="1.10.510.10">
    <property type="entry name" value="Transferase(Phosphotransferase) domain 1"/>
    <property type="match status" value="1"/>
</dbReference>
<dbReference type="PROSITE" id="PS50927">
    <property type="entry name" value="BULB_LECTIN"/>
    <property type="match status" value="1"/>
</dbReference>
<evidence type="ECO:0000256" key="11">
    <source>
        <dbReference type="ARBA" id="ARBA00023136"/>
    </source>
</evidence>
<reference evidence="22 23" key="1">
    <citation type="journal article" date="2018" name="Mol. Plant">
        <title>The genome of Artemisia annua provides insight into the evolution of Asteraceae family and artemisinin biosynthesis.</title>
        <authorList>
            <person name="Shen Q."/>
            <person name="Zhang L."/>
            <person name="Liao Z."/>
            <person name="Wang S."/>
            <person name="Yan T."/>
            <person name="Shi P."/>
            <person name="Liu M."/>
            <person name="Fu X."/>
            <person name="Pan Q."/>
            <person name="Wang Y."/>
            <person name="Lv Z."/>
            <person name="Lu X."/>
            <person name="Zhang F."/>
            <person name="Jiang W."/>
            <person name="Ma Y."/>
            <person name="Chen M."/>
            <person name="Hao X."/>
            <person name="Li L."/>
            <person name="Tang Y."/>
            <person name="Lv G."/>
            <person name="Zhou Y."/>
            <person name="Sun X."/>
            <person name="Brodelius P.E."/>
            <person name="Rose J.K.C."/>
            <person name="Tang K."/>
        </authorList>
    </citation>
    <scope>NUCLEOTIDE SEQUENCE [LARGE SCALE GENOMIC DNA]</scope>
    <source>
        <strain evidence="23">cv. Huhao1</strain>
        <tissue evidence="22">Leaf</tissue>
    </source>
</reference>
<dbReference type="PIRSF" id="PIRSF000641">
    <property type="entry name" value="SRK"/>
    <property type="match status" value="1"/>
</dbReference>
<evidence type="ECO:0000256" key="9">
    <source>
        <dbReference type="ARBA" id="ARBA00022840"/>
    </source>
</evidence>
<evidence type="ECO:0000259" key="20">
    <source>
        <dbReference type="PROSITE" id="PS50927"/>
    </source>
</evidence>
<dbReference type="OrthoDB" id="619632at2759"/>
<dbReference type="Gene3D" id="2.90.10.10">
    <property type="entry name" value="Bulb-type lectin domain"/>
    <property type="match status" value="1"/>
</dbReference>
<evidence type="ECO:0000313" key="22">
    <source>
        <dbReference type="EMBL" id="PWA64953.1"/>
    </source>
</evidence>
<name>A0A2U1MUK8_ARTAN</name>
<feature type="domain" description="Bulb-type lectin" evidence="20">
    <location>
        <begin position="34"/>
        <end position="166"/>
    </location>
</feature>
<comment type="catalytic activity">
    <reaction evidence="15 17">
        <text>L-threonyl-[protein] + ATP = O-phospho-L-threonyl-[protein] + ADP + H(+)</text>
        <dbReference type="Rhea" id="RHEA:46608"/>
        <dbReference type="Rhea" id="RHEA-COMP:11060"/>
        <dbReference type="Rhea" id="RHEA-COMP:11605"/>
        <dbReference type="ChEBI" id="CHEBI:15378"/>
        <dbReference type="ChEBI" id="CHEBI:30013"/>
        <dbReference type="ChEBI" id="CHEBI:30616"/>
        <dbReference type="ChEBI" id="CHEBI:61977"/>
        <dbReference type="ChEBI" id="CHEBI:456216"/>
        <dbReference type="EC" id="2.7.11.1"/>
    </reaction>
</comment>
<sequence length="810" mass="91474">MLKYMHKHLCKTSENMAAQFHVILFTMLMLSLFSSISSLDYVLTRGSSLYVANKDEPLFSPNRLFTAGFHQVGDNAYCFAIWFSEQVTSENRTVVWMANRDVPVNGKSSKLSLREDGNLVLVDAGRSVIWATNTKSSSSSLRLQLNDTGNLVLQEGEQHIWQSFDYPTDTLLPNQLFTENTTLVSSRSSDTFFSGFYKLVFDDDSILRLLYGGSERTTTYWPDPHKLAYEAGRFKYTESRIASLDSYGQFHSSDGFDFTSADFGAGSQRIMKLDKDGNLRVYSLIPHGKKMKREVQWQAVSHLCTIHGVCGPNSLCTNSPDSGSTCTCLHGHKMVNPTDWSYGCEPEFKPCTHGDCDFIELNNVEFFGYDSELLVECNLDSCKKTCLDDRICRGFQFGWKTEQKVFYCFMKRSLRNGYKMGFNSTMYIKLPKTLVASFDQNIRIPSSLSCPHPIIGSIIRAFEEKHNDVKQYGVILVIGCMIGFIEIACIVIFWYYTSKHSSNTEPIYHPTATGFRRFTYSELKKASCNFSEEIGRGGACVVYKGKLSDNRIAAIKSLKNANHQGEAEFQSEISTIGSVNHMNLIEMWGYCAEGKHRLVVYEYMENGSLAINLELGKLDWATKLNIATGTAKGLAYLHEDCLEWVLHCDVKPHNILLDSNYNPKVADFGLCKVLDRHSTDEWNFSMMRGTRGYMAPEWAFNLPITAKVDVFSYGVVILEMITGRSALYQTSGESCKSGLGLVNWVRDSIAEFHGSRTESWVDKIVDPLTTGEYDPRTMEKLVRIALQCTEEASEARPSMSQVVDMLIHLN</sequence>
<dbReference type="CDD" id="cd00028">
    <property type="entry name" value="B_lectin"/>
    <property type="match status" value="1"/>
</dbReference>
<dbReference type="Gene3D" id="3.30.200.20">
    <property type="entry name" value="Phosphorylase Kinase, domain 1"/>
    <property type="match status" value="1"/>
</dbReference>
<keyword evidence="7 17" id="KW-0547">Nucleotide-binding</keyword>
<feature type="domain" description="Protein kinase" evidence="19">
    <location>
        <begin position="528"/>
        <end position="810"/>
    </location>
</feature>
<evidence type="ECO:0000259" key="19">
    <source>
        <dbReference type="PROSITE" id="PS50011"/>
    </source>
</evidence>
<keyword evidence="5 18" id="KW-0812">Transmembrane</keyword>
<dbReference type="GO" id="GO:0106310">
    <property type="term" value="F:protein serine kinase activity"/>
    <property type="evidence" value="ECO:0007669"/>
    <property type="project" value="RHEA"/>
</dbReference>
<comment type="subcellular location">
    <subcellularLocation>
        <location evidence="1">Membrane</location>
        <topology evidence="1">Single-pass type I membrane protein</topology>
    </subcellularLocation>
</comment>
<keyword evidence="9 17" id="KW-0067">ATP-binding</keyword>
<evidence type="ECO:0000256" key="5">
    <source>
        <dbReference type="ARBA" id="ARBA00022692"/>
    </source>
</evidence>
<evidence type="ECO:0000259" key="21">
    <source>
        <dbReference type="PROSITE" id="PS50948"/>
    </source>
</evidence>
<dbReference type="FunFam" id="1.10.510.10:FF:000537">
    <property type="entry name" value="Putative receptor-like protein kinase"/>
    <property type="match status" value="1"/>
</dbReference>
<dbReference type="PROSITE" id="PS50011">
    <property type="entry name" value="PROTEIN_KINASE_DOM"/>
    <property type="match status" value="1"/>
</dbReference>
<dbReference type="SMART" id="SM00220">
    <property type="entry name" value="S_TKc"/>
    <property type="match status" value="1"/>
</dbReference>
<dbReference type="CDD" id="cd14066">
    <property type="entry name" value="STKc_IRAK"/>
    <property type="match status" value="1"/>
</dbReference>
<dbReference type="PROSITE" id="PS00108">
    <property type="entry name" value="PROTEIN_KINASE_ST"/>
    <property type="match status" value="1"/>
</dbReference>
<protein>
    <recommendedName>
        <fullName evidence="17">Receptor-like serine/threonine-protein kinase</fullName>
        <ecNumber evidence="17">2.7.11.1</ecNumber>
    </recommendedName>
</protein>
<dbReference type="GO" id="GO:0004674">
    <property type="term" value="F:protein serine/threonine kinase activity"/>
    <property type="evidence" value="ECO:0007669"/>
    <property type="project" value="UniProtKB-KW"/>
</dbReference>
<keyword evidence="11 18" id="KW-0472">Membrane</keyword>
<comment type="catalytic activity">
    <reaction evidence="16 17">
        <text>L-seryl-[protein] + ATP = O-phospho-L-seryl-[protein] + ADP + H(+)</text>
        <dbReference type="Rhea" id="RHEA:17989"/>
        <dbReference type="Rhea" id="RHEA-COMP:9863"/>
        <dbReference type="Rhea" id="RHEA-COMP:11604"/>
        <dbReference type="ChEBI" id="CHEBI:15378"/>
        <dbReference type="ChEBI" id="CHEBI:29999"/>
        <dbReference type="ChEBI" id="CHEBI:30616"/>
        <dbReference type="ChEBI" id="CHEBI:83421"/>
        <dbReference type="ChEBI" id="CHEBI:456216"/>
        <dbReference type="EC" id="2.7.11.1"/>
    </reaction>
</comment>